<feature type="transmembrane region" description="Helical" evidence="6">
    <location>
        <begin position="245"/>
        <end position="264"/>
    </location>
</feature>
<feature type="transmembrane region" description="Helical" evidence="6">
    <location>
        <begin position="213"/>
        <end position="233"/>
    </location>
</feature>
<dbReference type="EMBL" id="AP018694">
    <property type="protein sequence ID" value="BBE17250.1"/>
    <property type="molecule type" value="Genomic_DNA"/>
</dbReference>
<keyword evidence="2" id="KW-1003">Cell membrane</keyword>
<keyword evidence="8" id="KW-1185">Reference proteome</keyword>
<evidence type="ECO:0000256" key="4">
    <source>
        <dbReference type="ARBA" id="ARBA00022989"/>
    </source>
</evidence>
<comment type="subcellular location">
    <subcellularLocation>
        <location evidence="1">Cell membrane</location>
        <topology evidence="1">Multi-pass membrane protein</topology>
    </subcellularLocation>
</comment>
<dbReference type="Pfam" id="PF01943">
    <property type="entry name" value="Polysacc_synt"/>
    <property type="match status" value="1"/>
</dbReference>
<evidence type="ECO:0000256" key="1">
    <source>
        <dbReference type="ARBA" id="ARBA00004651"/>
    </source>
</evidence>
<dbReference type="AlphaFoldDB" id="A0A5K7S6W7"/>
<feature type="transmembrane region" description="Helical" evidence="6">
    <location>
        <begin position="103"/>
        <end position="122"/>
    </location>
</feature>
<evidence type="ECO:0000256" key="2">
    <source>
        <dbReference type="ARBA" id="ARBA00022475"/>
    </source>
</evidence>
<feature type="transmembrane region" description="Helical" evidence="6">
    <location>
        <begin position="313"/>
        <end position="335"/>
    </location>
</feature>
<dbReference type="Proteomes" id="UP001193389">
    <property type="component" value="Chromosome"/>
</dbReference>
<reference evidence="7" key="1">
    <citation type="journal article" date="2020" name="Int. J. Syst. Evol. Microbiol.">
        <title>Aquipluma nitroreducens gen. nov. sp. nov., a novel facultatively anaerobic bacterium isolated from a freshwater lake.</title>
        <authorList>
            <person name="Watanabe M."/>
            <person name="Kojima H."/>
            <person name="Fukui M."/>
        </authorList>
    </citation>
    <scope>NUCLEOTIDE SEQUENCE</scope>
    <source>
        <strain evidence="7">MeG22</strain>
    </source>
</reference>
<dbReference type="InterPro" id="IPR002797">
    <property type="entry name" value="Polysacc_synth"/>
</dbReference>
<name>A0A5K7S6W7_9BACT</name>
<accession>A0A5K7S6W7</accession>
<protein>
    <submittedName>
        <fullName evidence="7">Membrane protein</fullName>
    </submittedName>
</protein>
<dbReference type="InterPro" id="IPR050833">
    <property type="entry name" value="Poly_Biosynth_Transport"/>
</dbReference>
<organism evidence="7 8">
    <name type="scientific">Aquipluma nitroreducens</name>
    <dbReference type="NCBI Taxonomy" id="2010828"/>
    <lineage>
        <taxon>Bacteria</taxon>
        <taxon>Pseudomonadati</taxon>
        <taxon>Bacteroidota</taxon>
        <taxon>Bacteroidia</taxon>
        <taxon>Marinilabiliales</taxon>
        <taxon>Prolixibacteraceae</taxon>
        <taxon>Aquipluma</taxon>
    </lineage>
</organism>
<evidence type="ECO:0000256" key="3">
    <source>
        <dbReference type="ARBA" id="ARBA00022692"/>
    </source>
</evidence>
<proteinExistence type="predicted"/>
<feature type="transmembrane region" description="Helical" evidence="6">
    <location>
        <begin position="395"/>
        <end position="416"/>
    </location>
</feature>
<feature type="transmembrane region" description="Helical" evidence="6">
    <location>
        <begin position="169"/>
        <end position="185"/>
    </location>
</feature>
<feature type="transmembrane region" description="Helical" evidence="6">
    <location>
        <begin position="284"/>
        <end position="306"/>
    </location>
</feature>
<dbReference type="KEGG" id="anf:AQPE_1399"/>
<dbReference type="PANTHER" id="PTHR30250">
    <property type="entry name" value="PST FAMILY PREDICTED COLANIC ACID TRANSPORTER"/>
    <property type="match status" value="1"/>
</dbReference>
<evidence type="ECO:0000313" key="7">
    <source>
        <dbReference type="EMBL" id="BBE17250.1"/>
    </source>
</evidence>
<evidence type="ECO:0000313" key="8">
    <source>
        <dbReference type="Proteomes" id="UP001193389"/>
    </source>
</evidence>
<dbReference type="GO" id="GO:0005886">
    <property type="term" value="C:plasma membrane"/>
    <property type="evidence" value="ECO:0007669"/>
    <property type="project" value="UniProtKB-SubCell"/>
</dbReference>
<keyword evidence="3 6" id="KW-0812">Transmembrane</keyword>
<keyword evidence="5 6" id="KW-0472">Membrane</keyword>
<evidence type="ECO:0000256" key="5">
    <source>
        <dbReference type="ARBA" id="ARBA00023136"/>
    </source>
</evidence>
<evidence type="ECO:0000256" key="6">
    <source>
        <dbReference type="SAM" id="Phobius"/>
    </source>
</evidence>
<feature type="transmembrane region" description="Helical" evidence="6">
    <location>
        <begin position="62"/>
        <end position="82"/>
    </location>
</feature>
<keyword evidence="4 6" id="KW-1133">Transmembrane helix</keyword>
<dbReference type="PANTHER" id="PTHR30250:SF11">
    <property type="entry name" value="O-ANTIGEN TRANSPORTER-RELATED"/>
    <property type="match status" value="1"/>
</dbReference>
<gene>
    <name evidence="7" type="ORF">AQPE_1399</name>
</gene>
<feature type="transmembrane region" description="Helical" evidence="6">
    <location>
        <begin position="371"/>
        <end position="389"/>
    </location>
</feature>
<feature type="transmembrane region" description="Helical" evidence="6">
    <location>
        <begin position="34"/>
        <end position="56"/>
    </location>
</feature>
<feature type="transmembrane region" description="Helical" evidence="6">
    <location>
        <begin position="341"/>
        <end position="364"/>
    </location>
</feature>
<feature type="transmembrane region" description="Helical" evidence="6">
    <location>
        <begin position="128"/>
        <end position="148"/>
    </location>
</feature>
<sequence length="431" mass="48472">MILNILLDFGITSYNNKNIAQHGQLLKKHISNIVGLKFLLAGIYAVVCMVTALIIGYKQVQLHLLAFLILNQFLISFTLYLRSNISGLHLFRTDSLLSVLDRSLMIIICSILLFTNITHHTFKIEWFVYSQSAAYLIASAITLGVVLARTGKLKFYFDRKFFIVFLRKSYPYALLILLMSFYNRIDSVMLERLLPDGKEQAGIYAHAFRLLDAVSMFGVLFAGLLLPIFARMLKQKGDIGSMVQFSFLLLFVPAIIISLSSGFYDKEIMLLLKYSHTELSASIFQLLMVSFLGIATTYIFGTLLTANGSIRQLNWMAVVGMGLNIGLNLILIPHIQALGSAWASLATQLFTAVAQTILAVIILKLNINYRLIGKLILFVCFVFLAGYFSRQIDTWYLGYATMIATSILFAFISRLINLKALAEIIRNDQQA</sequence>